<dbReference type="InterPro" id="IPR010640">
    <property type="entry name" value="Low_temperature_requirement_A"/>
</dbReference>
<dbReference type="Pfam" id="PF06772">
    <property type="entry name" value="LtrA"/>
    <property type="match status" value="1"/>
</dbReference>
<keyword evidence="2" id="KW-0472">Membrane</keyword>
<evidence type="ECO:0000256" key="1">
    <source>
        <dbReference type="SAM" id="MobiDB-lite"/>
    </source>
</evidence>
<accession>A0A1L7LK11</accession>
<dbReference type="AlphaFoldDB" id="A0A1L7LK11"/>
<feature type="transmembrane region" description="Helical" evidence="2">
    <location>
        <begin position="203"/>
        <end position="225"/>
    </location>
</feature>
<feature type="transmembrane region" description="Helical" evidence="2">
    <location>
        <begin position="12"/>
        <end position="35"/>
    </location>
</feature>
<reference evidence="3 4" key="1">
    <citation type="journal article" date="2016" name="Microbiol. Immunol.">
        <title>Complete genome sequence of Streptococcus troglodytae TKU31 isolated from the oral cavity of a chimpanzee (Pan troglodytes).</title>
        <authorList>
            <person name="Okamoto M."/>
            <person name="Naito M."/>
            <person name="Miyanohara M."/>
            <person name="Imai S."/>
            <person name="Nomura Y."/>
            <person name="Saito W."/>
            <person name="Momoi Y."/>
            <person name="Takada K."/>
            <person name="Miyabe-Nishiwaki T."/>
            <person name="Tomonaga M."/>
            <person name="Hanada N."/>
        </authorList>
    </citation>
    <scope>NUCLEOTIDE SEQUENCE [LARGE SCALE GENOMIC DNA]</scope>
    <source>
        <strain evidence="4">TKU 31</strain>
    </source>
</reference>
<feature type="transmembrane region" description="Helical" evidence="2">
    <location>
        <begin position="231"/>
        <end position="251"/>
    </location>
</feature>
<dbReference type="PANTHER" id="PTHR36840:SF1">
    <property type="entry name" value="BLL5714 PROTEIN"/>
    <property type="match status" value="1"/>
</dbReference>
<feature type="transmembrane region" description="Helical" evidence="2">
    <location>
        <begin position="350"/>
        <end position="369"/>
    </location>
</feature>
<proteinExistence type="predicted"/>
<feature type="transmembrane region" description="Helical" evidence="2">
    <location>
        <begin position="163"/>
        <end position="182"/>
    </location>
</feature>
<dbReference type="PANTHER" id="PTHR36840">
    <property type="entry name" value="BLL5714 PROTEIN"/>
    <property type="match status" value="1"/>
</dbReference>
<dbReference type="Proteomes" id="UP000217758">
    <property type="component" value="Chromosome"/>
</dbReference>
<keyword evidence="2" id="KW-1133">Transmembrane helix</keyword>
<evidence type="ECO:0000256" key="2">
    <source>
        <dbReference type="SAM" id="Phobius"/>
    </source>
</evidence>
<evidence type="ECO:0000313" key="4">
    <source>
        <dbReference type="Proteomes" id="UP000217758"/>
    </source>
</evidence>
<name>A0A1L7LK11_9STRE</name>
<keyword evidence="4" id="KW-1185">Reference proteome</keyword>
<evidence type="ECO:0000313" key="3">
    <source>
        <dbReference type="EMBL" id="BAQ24499.1"/>
    </source>
</evidence>
<feature type="region of interest" description="Disordered" evidence="1">
    <location>
        <begin position="373"/>
        <end position="392"/>
    </location>
</feature>
<protein>
    <submittedName>
        <fullName evidence="3">Low temperature requirement protein LtrA</fullName>
    </submittedName>
</protein>
<feature type="transmembrane region" description="Helical" evidence="2">
    <location>
        <begin position="263"/>
        <end position="282"/>
    </location>
</feature>
<feature type="transmembrane region" description="Helical" evidence="2">
    <location>
        <begin position="294"/>
        <end position="315"/>
    </location>
</feature>
<dbReference type="RefSeq" id="WP_128833411.1">
    <property type="nucleotide sequence ID" value="NZ_AP014612.1"/>
</dbReference>
<dbReference type="KEGG" id="strg:SRT_12380"/>
<sequence length="392" mass="45311">MSKHKAKRVSNYELFFDLAVVLAISQLTSAFHVQHIGFSEMLSFFAACIIMLNIWNNEAFYYNKYGDSRRIDIYSVIVLMLWVGNLALSFNFDVAYLRNHYSNVLVFNSMLILCYGTIALQYYLKGRKLGFNQDIKTSIGLLIAYMLLLLPVATGIISYSNWVVVLYFLPLILPLILHLSFFKRTAREIFWQPINFPHALERNQLLTIVTFGESVIATIKTYPLMTAPLEGALLFFGMAGLFMFYIIQTFINIDHHQHTSIYGLFYSHAIIIVSLLFFTVGLEFMADHHHHNLGITFFIISVIAFYIGVLFTSVYNQEIYRVNKTILSKYAGFLAVGSLAFYFFRNNLILVGVSLIIMNYLIMRSGMAYRRQQRERNQVPHPDPNQNLRDFS</sequence>
<gene>
    <name evidence="3" type="primary">ltrA_1</name>
    <name evidence="3" type="ORF">SRT_12380</name>
</gene>
<feature type="transmembrane region" description="Helical" evidence="2">
    <location>
        <begin position="41"/>
        <end position="61"/>
    </location>
</feature>
<feature type="transmembrane region" description="Helical" evidence="2">
    <location>
        <begin position="73"/>
        <end position="92"/>
    </location>
</feature>
<feature type="transmembrane region" description="Helical" evidence="2">
    <location>
        <begin position="327"/>
        <end position="344"/>
    </location>
</feature>
<feature type="transmembrane region" description="Helical" evidence="2">
    <location>
        <begin position="104"/>
        <end position="124"/>
    </location>
</feature>
<feature type="transmembrane region" description="Helical" evidence="2">
    <location>
        <begin position="136"/>
        <end position="157"/>
    </location>
</feature>
<dbReference type="EMBL" id="AP014612">
    <property type="protein sequence ID" value="BAQ24499.1"/>
    <property type="molecule type" value="Genomic_DNA"/>
</dbReference>
<keyword evidence="2" id="KW-0812">Transmembrane</keyword>
<organism evidence="3 4">
    <name type="scientific">Streptococcus troglodytae</name>
    <dbReference type="NCBI Taxonomy" id="1111760"/>
    <lineage>
        <taxon>Bacteria</taxon>
        <taxon>Bacillati</taxon>
        <taxon>Bacillota</taxon>
        <taxon>Bacilli</taxon>
        <taxon>Lactobacillales</taxon>
        <taxon>Streptococcaceae</taxon>
        <taxon>Streptococcus</taxon>
    </lineage>
</organism>